<dbReference type="EMBL" id="HBUE01139662">
    <property type="protein sequence ID" value="CAG6500152.1"/>
    <property type="molecule type" value="Transcribed_RNA"/>
</dbReference>
<dbReference type="AlphaFoldDB" id="A0A8D8CZB9"/>
<accession>A0A8D8CZB9</accession>
<sequence length="102" mass="11810">MQSIKVLHKSLRHSGYVCDRTTLTFHHVVEDRVHIFFRTGQPGQDRCVEIDRLTVLSALFLSSLFLCDAGAAAVAEAIPKNEQKNNILRHLLRYSRFLMFYF</sequence>
<proteinExistence type="predicted"/>
<name>A0A8D8CZB9_CULPI</name>
<organism evidence="1">
    <name type="scientific">Culex pipiens</name>
    <name type="common">House mosquito</name>
    <dbReference type="NCBI Taxonomy" id="7175"/>
    <lineage>
        <taxon>Eukaryota</taxon>
        <taxon>Metazoa</taxon>
        <taxon>Ecdysozoa</taxon>
        <taxon>Arthropoda</taxon>
        <taxon>Hexapoda</taxon>
        <taxon>Insecta</taxon>
        <taxon>Pterygota</taxon>
        <taxon>Neoptera</taxon>
        <taxon>Endopterygota</taxon>
        <taxon>Diptera</taxon>
        <taxon>Nematocera</taxon>
        <taxon>Culicoidea</taxon>
        <taxon>Culicidae</taxon>
        <taxon>Culicinae</taxon>
        <taxon>Culicini</taxon>
        <taxon>Culex</taxon>
        <taxon>Culex</taxon>
    </lineage>
</organism>
<evidence type="ECO:0000313" key="1">
    <source>
        <dbReference type="EMBL" id="CAG6500152.1"/>
    </source>
</evidence>
<protein>
    <submittedName>
        <fullName evidence="1">(northern house mosquito) hypothetical protein</fullName>
    </submittedName>
</protein>
<reference evidence="1" key="1">
    <citation type="submission" date="2021-05" db="EMBL/GenBank/DDBJ databases">
        <authorList>
            <person name="Alioto T."/>
            <person name="Alioto T."/>
            <person name="Gomez Garrido J."/>
        </authorList>
    </citation>
    <scope>NUCLEOTIDE SEQUENCE</scope>
</reference>